<evidence type="ECO:0000313" key="1">
    <source>
        <dbReference type="EMBL" id="MXO64837.1"/>
    </source>
</evidence>
<dbReference type="RefSeq" id="WP_160735221.1">
    <property type="nucleotide sequence ID" value="NZ_WTYT01000001.1"/>
</dbReference>
<dbReference type="AlphaFoldDB" id="A0A6I4T1K3"/>
<reference evidence="1 2" key="1">
    <citation type="submission" date="2019-12" db="EMBL/GenBank/DDBJ databases">
        <title>Genomic-based taxomic classification of the family Erythrobacteraceae.</title>
        <authorList>
            <person name="Xu L."/>
        </authorList>
    </citation>
    <scope>NUCLEOTIDE SEQUENCE [LARGE SCALE GENOMIC DNA]</scope>
    <source>
        <strain evidence="1 2">LMG 29518</strain>
    </source>
</reference>
<dbReference type="EMBL" id="WTYT01000001">
    <property type="protein sequence ID" value="MXO64837.1"/>
    <property type="molecule type" value="Genomic_DNA"/>
</dbReference>
<evidence type="ECO:0000313" key="2">
    <source>
        <dbReference type="Proteomes" id="UP000438476"/>
    </source>
</evidence>
<name>A0A6I4T1K3_9SPHN</name>
<dbReference type="Proteomes" id="UP000438476">
    <property type="component" value="Unassembled WGS sequence"/>
</dbReference>
<comment type="caution">
    <text evidence="1">The sequence shown here is derived from an EMBL/GenBank/DDBJ whole genome shotgun (WGS) entry which is preliminary data.</text>
</comment>
<protein>
    <submittedName>
        <fullName evidence="1">Terminase</fullName>
    </submittedName>
</protein>
<proteinExistence type="predicted"/>
<dbReference type="Pfam" id="PF05944">
    <property type="entry name" value="Phage_term_smal"/>
    <property type="match status" value="1"/>
</dbReference>
<dbReference type="InterPro" id="IPR010270">
    <property type="entry name" value="Phage_P2_GpM"/>
</dbReference>
<dbReference type="GO" id="GO:0003677">
    <property type="term" value="F:DNA binding"/>
    <property type="evidence" value="ECO:0007669"/>
    <property type="project" value="InterPro"/>
</dbReference>
<dbReference type="GO" id="GO:0004519">
    <property type="term" value="F:endonuclease activity"/>
    <property type="evidence" value="ECO:0007669"/>
    <property type="project" value="InterPro"/>
</dbReference>
<accession>A0A6I4T1K3</accession>
<gene>
    <name evidence="1" type="ORF">GRI91_03610</name>
</gene>
<sequence>MISPFRRHQQKTLARLSAYHDGQVASEGMALPMPEDSPGANEYRNLLAQQHEDLRRLSEIESIENKIAAKAEMLPKYTDWCEGALAIAEGDSAPQDDIVVTAMIWALDVRQWTLALDLAQHVITHSLQMPERYHRGSAGLVVSEVADAAIADPEAVPHDVLLRAKLYLNARYDMKDSYRARLHRALGESWARKADDFDPDAEDAIAGGKPALVDTALTELRRAKDLDGKVGVVKQIEALEREAKRLAKGAEDAADKSQE</sequence>
<keyword evidence="2" id="KW-1185">Reference proteome</keyword>
<organism evidence="1 2">
    <name type="scientific">Altericroceibacterium endophyticum</name>
    <dbReference type="NCBI Taxonomy" id="1808508"/>
    <lineage>
        <taxon>Bacteria</taxon>
        <taxon>Pseudomonadati</taxon>
        <taxon>Pseudomonadota</taxon>
        <taxon>Alphaproteobacteria</taxon>
        <taxon>Sphingomonadales</taxon>
        <taxon>Erythrobacteraceae</taxon>
        <taxon>Altericroceibacterium</taxon>
    </lineage>
</organism>
<dbReference type="OrthoDB" id="8562788at2"/>